<protein>
    <submittedName>
        <fullName evidence="1">Uncharacterized protein</fullName>
    </submittedName>
</protein>
<keyword evidence="2" id="KW-1185">Reference proteome</keyword>
<reference evidence="1 2" key="1">
    <citation type="submission" date="2015-03" db="EMBL/GenBank/DDBJ databases">
        <title>Genomics and transcriptomics of the oil-accumulating basidiomycete yeast T. oleaginosus allow insights into substrate utilization and the diverse evolutionary trajectories of mating systems in fungi.</title>
        <authorList>
            <consortium name="DOE Joint Genome Institute"/>
            <person name="Kourist R."/>
            <person name="Kracht O."/>
            <person name="Bracharz F."/>
            <person name="Lipzen A."/>
            <person name="Nolan M."/>
            <person name="Ohm R."/>
            <person name="Grigoriev I."/>
            <person name="Sun S."/>
            <person name="Heitman J."/>
            <person name="Bruck T."/>
            <person name="Nowrousian M."/>
        </authorList>
    </citation>
    <scope>NUCLEOTIDE SEQUENCE [LARGE SCALE GENOMIC DNA]</scope>
    <source>
        <strain evidence="1 2">IBC0246</strain>
    </source>
</reference>
<proteinExistence type="predicted"/>
<organism evidence="1 2">
    <name type="scientific">Cutaneotrichosporon oleaginosum</name>
    <dbReference type="NCBI Taxonomy" id="879819"/>
    <lineage>
        <taxon>Eukaryota</taxon>
        <taxon>Fungi</taxon>
        <taxon>Dikarya</taxon>
        <taxon>Basidiomycota</taxon>
        <taxon>Agaricomycotina</taxon>
        <taxon>Tremellomycetes</taxon>
        <taxon>Trichosporonales</taxon>
        <taxon>Trichosporonaceae</taxon>
        <taxon>Cutaneotrichosporon</taxon>
    </lineage>
</organism>
<dbReference type="RefSeq" id="XP_018275578.1">
    <property type="nucleotide sequence ID" value="XM_018419943.1"/>
</dbReference>
<gene>
    <name evidence="1" type="ORF">CC85DRAFT_207950</name>
</gene>
<evidence type="ECO:0000313" key="2">
    <source>
        <dbReference type="Proteomes" id="UP000053611"/>
    </source>
</evidence>
<dbReference type="AlphaFoldDB" id="A0A0J0XDE5"/>
<dbReference type="EMBL" id="KQ087271">
    <property type="protein sequence ID" value="KLT39087.1"/>
    <property type="molecule type" value="Genomic_DNA"/>
</dbReference>
<name>A0A0J0XDE5_9TREE</name>
<dbReference type="GeneID" id="28980546"/>
<dbReference type="Proteomes" id="UP000053611">
    <property type="component" value="Unassembled WGS sequence"/>
</dbReference>
<evidence type="ECO:0000313" key="1">
    <source>
        <dbReference type="EMBL" id="KLT39087.1"/>
    </source>
</evidence>
<sequence length="68" mass="7283">MNHGPWAMSEGGRLRHRGRRCRVCYMKALCRGGDAERTGFRNGGAAKGGARRGGGGRENVRALLGITV</sequence>
<accession>A0A0J0XDE5</accession>